<reference evidence="2" key="1">
    <citation type="journal article" date="2019" name="Int. J. Syst. Evol. Microbiol.">
        <title>The Global Catalogue of Microorganisms (GCM) 10K type strain sequencing project: providing services to taxonomists for standard genome sequencing and annotation.</title>
        <authorList>
            <consortium name="The Broad Institute Genomics Platform"/>
            <consortium name="The Broad Institute Genome Sequencing Center for Infectious Disease"/>
            <person name="Wu L."/>
            <person name="Ma J."/>
        </authorList>
    </citation>
    <scope>NUCLEOTIDE SEQUENCE [LARGE SCALE GENOMIC DNA]</scope>
    <source>
        <strain evidence="2">KACC 12597</strain>
    </source>
</reference>
<comment type="caution">
    <text evidence="1">The sequence shown here is derived from an EMBL/GenBank/DDBJ whole genome shotgun (WGS) entry which is preliminary data.</text>
</comment>
<accession>A0ABW4YC48</accession>
<name>A0ABW4YC48_9GAMM</name>
<dbReference type="EMBL" id="JBHUHX010000046">
    <property type="protein sequence ID" value="MFD2113203.1"/>
    <property type="molecule type" value="Genomic_DNA"/>
</dbReference>
<gene>
    <name evidence="1" type="ORF">ACFSJC_15235</name>
</gene>
<organism evidence="1 2">
    <name type="scientific">Thiorhodococcus fuscus</name>
    <dbReference type="NCBI Taxonomy" id="527200"/>
    <lineage>
        <taxon>Bacteria</taxon>
        <taxon>Pseudomonadati</taxon>
        <taxon>Pseudomonadota</taxon>
        <taxon>Gammaproteobacteria</taxon>
        <taxon>Chromatiales</taxon>
        <taxon>Chromatiaceae</taxon>
        <taxon>Thiorhodococcus</taxon>
    </lineage>
</organism>
<dbReference type="InterPro" id="IPR026350">
    <property type="entry name" value="GxxExxY"/>
</dbReference>
<dbReference type="Proteomes" id="UP001597337">
    <property type="component" value="Unassembled WGS sequence"/>
</dbReference>
<dbReference type="Pfam" id="PF13366">
    <property type="entry name" value="PDDEXK_3"/>
    <property type="match status" value="1"/>
</dbReference>
<protein>
    <submittedName>
        <fullName evidence="1">GxxExxY protein</fullName>
    </submittedName>
</protein>
<proteinExistence type="predicted"/>
<dbReference type="NCBIfam" id="TIGR04256">
    <property type="entry name" value="GxxExxY"/>
    <property type="match status" value="1"/>
</dbReference>
<dbReference type="RefSeq" id="WP_386027915.1">
    <property type="nucleotide sequence ID" value="NZ_JBHUHX010000046.1"/>
</dbReference>
<keyword evidence="2" id="KW-1185">Reference proteome</keyword>
<evidence type="ECO:0000313" key="2">
    <source>
        <dbReference type="Proteomes" id="UP001597337"/>
    </source>
</evidence>
<sequence length="132" mass="14787">MEYWQEPNREVEELAHATIGAAIEVHRHLGPGFLESVYEAALAVELQDRGIEYQRQVEVSVEYKGVHVGEGRLDLLVGGVLVVELKAVEALLPVHKAQLLSYLKTLKRPLGLLINFKVQALRQGIQRVILSQ</sequence>
<evidence type="ECO:0000313" key="1">
    <source>
        <dbReference type="EMBL" id="MFD2113203.1"/>
    </source>
</evidence>